<accession>A0A1B9PKR1</accession>
<evidence type="ECO:0000313" key="2">
    <source>
        <dbReference type="EMBL" id="GEK13870.1"/>
    </source>
</evidence>
<dbReference type="Proteomes" id="UP000321787">
    <property type="component" value="Unassembled WGS sequence"/>
</dbReference>
<comment type="caution">
    <text evidence="2">The sequence shown here is derived from an EMBL/GenBank/DDBJ whole genome shotgun (WGS) entry which is preliminary data.</text>
</comment>
<dbReference type="EMBL" id="WOBO01000013">
    <property type="protein sequence ID" value="MUK45964.1"/>
    <property type="molecule type" value="Genomic_DNA"/>
</dbReference>
<evidence type="ECO:0000256" key="1">
    <source>
        <dbReference type="SAM" id="Phobius"/>
    </source>
</evidence>
<feature type="transmembrane region" description="Helical" evidence="1">
    <location>
        <begin position="56"/>
        <end position="75"/>
    </location>
</feature>
<evidence type="ECO:0000313" key="4">
    <source>
        <dbReference type="Proteomes" id="UP000321787"/>
    </source>
</evidence>
<sequence length="186" mass="21361">MRWLTALSAIALLAYPLAVYYGLHFGGIKTVAGVLAVLFLVRMVGGKQVPIKELKYIAIISGGAGIILASLGWIFKTEGWFTFYPVIVNVVMFVMFFWSLFQSQSMIERFARLQEPDLPESGVKYTRTVTKIWCVFFIINGSISFSTCFMDMKMWMLYNGFISYLLIGTLFISEWLVRQWIRKKEV</sequence>
<keyword evidence="1" id="KW-1133">Transmembrane helix</keyword>
<dbReference type="RefSeq" id="WP_005418342.1">
    <property type="nucleotide sequence ID" value="NZ_BJTZ01000010.1"/>
</dbReference>
<dbReference type="EMBL" id="BJTZ01000010">
    <property type="protein sequence ID" value="GEK13870.1"/>
    <property type="molecule type" value="Genomic_DNA"/>
</dbReference>
<name>A0A1B9PKR1_ALIFS</name>
<feature type="transmembrane region" description="Helical" evidence="1">
    <location>
        <begin position="81"/>
        <end position="101"/>
    </location>
</feature>
<reference evidence="2 4" key="1">
    <citation type="submission" date="2019-07" db="EMBL/GenBank/DDBJ databases">
        <title>Whole genome shotgun sequence of Aliivibrio fischeri NBRC 101058.</title>
        <authorList>
            <person name="Hosoyama A."/>
            <person name="Uohara A."/>
            <person name="Ohji S."/>
            <person name="Ichikawa N."/>
        </authorList>
    </citation>
    <scope>NUCLEOTIDE SEQUENCE [LARGE SCALE GENOMIC DNA]</scope>
    <source>
        <strain evidence="2 4">NBRC 101058</strain>
    </source>
</reference>
<evidence type="ECO:0000313" key="3">
    <source>
        <dbReference type="EMBL" id="MUK45964.1"/>
    </source>
</evidence>
<dbReference type="Proteomes" id="UP000435323">
    <property type="component" value="Unassembled WGS sequence"/>
</dbReference>
<dbReference type="GeneID" id="54163516"/>
<evidence type="ECO:0000313" key="5">
    <source>
        <dbReference type="Proteomes" id="UP000435323"/>
    </source>
</evidence>
<feature type="transmembrane region" description="Helical" evidence="1">
    <location>
        <begin position="158"/>
        <end position="177"/>
    </location>
</feature>
<reference evidence="3 5" key="2">
    <citation type="submission" date="2019-11" db="EMBL/GenBank/DDBJ databases">
        <title>Using colonization assays and comparative genomics to discover symbiosis behaviors and factors in Vibrio fischeri.</title>
        <authorList>
            <person name="Bongrand C."/>
            <person name="Moriano-Gutierrez S."/>
            <person name="Arevalo P."/>
            <person name="Mcfall-Ngai M."/>
            <person name="Visick K."/>
            <person name="Polz M.F."/>
            <person name="Ruby E.G."/>
        </authorList>
    </citation>
    <scope>NUCLEOTIDE SEQUENCE [LARGE SCALE GENOMIC DNA]</scope>
    <source>
        <strain evidence="3">Emors.3.2</strain>
        <strain evidence="5">emors.3.2</strain>
    </source>
</reference>
<keyword evidence="1" id="KW-0812">Transmembrane</keyword>
<organism evidence="2 4">
    <name type="scientific">Aliivibrio fischeri</name>
    <name type="common">Vibrio fischeri</name>
    <dbReference type="NCBI Taxonomy" id="668"/>
    <lineage>
        <taxon>Bacteria</taxon>
        <taxon>Pseudomonadati</taxon>
        <taxon>Pseudomonadota</taxon>
        <taxon>Gammaproteobacteria</taxon>
        <taxon>Vibrionales</taxon>
        <taxon>Vibrionaceae</taxon>
        <taxon>Aliivibrio</taxon>
    </lineage>
</organism>
<gene>
    <name evidence="2" type="ORF">AFI02nite_19060</name>
    <name evidence="3" type="ORF">GNP77_11305</name>
</gene>
<proteinExistence type="predicted"/>
<protein>
    <submittedName>
        <fullName evidence="3">DNA gyrase subunit B</fullName>
    </submittedName>
</protein>
<keyword evidence="1" id="KW-0472">Membrane</keyword>
<feature type="transmembrane region" description="Helical" evidence="1">
    <location>
        <begin position="132"/>
        <end position="152"/>
    </location>
</feature>
<dbReference type="AlphaFoldDB" id="A0A1B9PKR1"/>
<feature type="transmembrane region" description="Helical" evidence="1">
    <location>
        <begin position="26"/>
        <end position="44"/>
    </location>
</feature>